<dbReference type="PANTHER" id="PTHR48148">
    <property type="entry name" value="KERATINOCYTE PROLINE-RICH PROTEIN"/>
    <property type="match status" value="1"/>
</dbReference>
<dbReference type="EMBL" id="FYEK01000012">
    <property type="protein sequence ID" value="SNB60595.1"/>
    <property type="molecule type" value="Genomic_DNA"/>
</dbReference>
<dbReference type="AlphaFoldDB" id="A0A212QMM6"/>
<dbReference type="InParanoid" id="A0A212QMM6"/>
<feature type="region of interest" description="Disordered" evidence="1">
    <location>
        <begin position="244"/>
        <end position="394"/>
    </location>
</feature>
<feature type="compositionally biased region" description="Pro residues" evidence="1">
    <location>
        <begin position="356"/>
        <end position="367"/>
    </location>
</feature>
<feature type="compositionally biased region" description="Pro residues" evidence="1">
    <location>
        <begin position="329"/>
        <end position="339"/>
    </location>
</feature>
<feature type="transmembrane region" description="Helical" evidence="2">
    <location>
        <begin position="474"/>
        <end position="492"/>
    </location>
</feature>
<feature type="compositionally biased region" description="Pro residues" evidence="1">
    <location>
        <begin position="289"/>
        <end position="321"/>
    </location>
</feature>
<feature type="compositionally biased region" description="Low complexity" evidence="1">
    <location>
        <begin position="260"/>
        <end position="270"/>
    </location>
</feature>
<name>A0A212QMM6_9CHLR</name>
<evidence type="ECO:0000256" key="1">
    <source>
        <dbReference type="SAM" id="MobiDB-lite"/>
    </source>
</evidence>
<keyword evidence="2" id="KW-1133">Transmembrane helix</keyword>
<dbReference type="Proteomes" id="UP000197025">
    <property type="component" value="Unassembled WGS sequence"/>
</dbReference>
<feature type="compositionally biased region" description="Low complexity" evidence="1">
    <location>
        <begin position="340"/>
        <end position="355"/>
    </location>
</feature>
<sequence length="519" mass="54912">MAGIGGLLLGSLFSARAQSGWVDVFFDDFGGNTGWSVSASGDDPDACYGQPPLDGNAWPGEIRFGFGDGGASVLRLAQDGGVTFPLVGREGLFDALPAGAPWAFELRFRFPQYTDYGVFIGMGSGAWSAQRFIECKPEPHPDWGDALGIGAGGGGTVPPRLGISVFGVEVFRVNAADTGWHTLRVEVQPDGTWTAFVDGNPVGSGSGAFRPRLVWFGNYREQQFWGNWTDLHVDDLRIQTYVAPTPTFTPTPSPTPTFTPTPTETATPTPTNTPTPTPTPTDTRTPTPTFTPTPTATPTPTPTNTPTPTPTPTPTSTPTPMPTSTATAMPPPPPAPTPTGTPTFTPTATRIRPTRTPTPSPSPPTETPVPTATPTRTPAPTPTPTPSPAPTPTPAWVWGMVFLDRDGDGRPEPEEPGIPGAVVQVGDQIRVTGPDGRFPLPLASKAALLRLPVRGRLTVADGVVFGVQPLRRPLWLLGLGVGMLLLSLSWAFNPWARELRRLAARLEGLAKFLEEGGAR</sequence>
<dbReference type="PANTHER" id="PTHR48148:SF2">
    <property type="entry name" value="PA14 DOMAIN-CONTAINING PROTEIN"/>
    <property type="match status" value="1"/>
</dbReference>
<organism evidence="3 4">
    <name type="scientific">Thermoflexus hugenholtzii JAD2</name>
    <dbReference type="NCBI Taxonomy" id="877466"/>
    <lineage>
        <taxon>Bacteria</taxon>
        <taxon>Bacillati</taxon>
        <taxon>Chloroflexota</taxon>
        <taxon>Thermoflexia</taxon>
        <taxon>Thermoflexales</taxon>
        <taxon>Thermoflexaceae</taxon>
        <taxon>Thermoflexus</taxon>
    </lineage>
</organism>
<protein>
    <recommendedName>
        <fullName evidence="5">Concanavalin A-like lectin/glucanases superfamily protein</fullName>
    </recommendedName>
</protein>
<evidence type="ECO:0000256" key="2">
    <source>
        <dbReference type="SAM" id="Phobius"/>
    </source>
</evidence>
<reference evidence="4" key="1">
    <citation type="submission" date="2017-06" db="EMBL/GenBank/DDBJ databases">
        <authorList>
            <person name="Varghese N."/>
            <person name="Submissions S."/>
        </authorList>
    </citation>
    <scope>NUCLEOTIDE SEQUENCE [LARGE SCALE GENOMIC DNA]</scope>
    <source>
        <strain evidence="4">JAD2</strain>
    </source>
</reference>
<proteinExistence type="predicted"/>
<keyword evidence="2" id="KW-0472">Membrane</keyword>
<evidence type="ECO:0000313" key="3">
    <source>
        <dbReference type="EMBL" id="SNB60595.1"/>
    </source>
</evidence>
<gene>
    <name evidence="3" type="ORF">SAMN02746019_00025500</name>
</gene>
<feature type="compositionally biased region" description="Pro residues" evidence="1">
    <location>
        <begin position="377"/>
        <end position="393"/>
    </location>
</feature>
<evidence type="ECO:0008006" key="5">
    <source>
        <dbReference type="Google" id="ProtNLM"/>
    </source>
</evidence>
<feature type="compositionally biased region" description="Pro residues" evidence="1">
    <location>
        <begin position="247"/>
        <end position="259"/>
    </location>
</feature>
<dbReference type="PRINTS" id="PR01217">
    <property type="entry name" value="PRICHEXTENSN"/>
</dbReference>
<dbReference type="RefSeq" id="WP_200808059.1">
    <property type="nucleotide sequence ID" value="NZ_FYEK01000012.1"/>
</dbReference>
<evidence type="ECO:0000313" key="4">
    <source>
        <dbReference type="Proteomes" id="UP000197025"/>
    </source>
</evidence>
<keyword evidence="4" id="KW-1185">Reference proteome</keyword>
<accession>A0A212QMM6</accession>
<keyword evidence="2" id="KW-0812">Transmembrane</keyword>